<dbReference type="Pfam" id="PF02127">
    <property type="entry name" value="Peptidase_M18"/>
    <property type="match status" value="1"/>
</dbReference>
<dbReference type="PRINTS" id="PR00932">
    <property type="entry name" value="AMINO1PTASE"/>
</dbReference>
<dbReference type="InterPro" id="IPR023358">
    <property type="entry name" value="Peptidase_M18_dom2"/>
</dbReference>
<dbReference type="SUPFAM" id="SSF101821">
    <property type="entry name" value="Aminopeptidase/glucanase lid domain"/>
    <property type="match status" value="1"/>
</dbReference>
<evidence type="ECO:0000256" key="5">
    <source>
        <dbReference type="ARBA" id="ARBA00022723"/>
    </source>
</evidence>
<evidence type="ECO:0000256" key="2">
    <source>
        <dbReference type="ARBA" id="ARBA00008290"/>
    </source>
</evidence>
<name>A0A840DFJ8_9MICO</name>
<dbReference type="Gene3D" id="2.30.250.10">
    <property type="entry name" value="Aminopeptidase i, Domain 2"/>
    <property type="match status" value="1"/>
</dbReference>
<organism evidence="11 12">
    <name type="scientific">Canibacter oris</name>
    <dbReference type="NCBI Taxonomy" id="1365628"/>
    <lineage>
        <taxon>Bacteria</taxon>
        <taxon>Bacillati</taxon>
        <taxon>Actinomycetota</taxon>
        <taxon>Actinomycetes</taxon>
        <taxon>Micrococcales</taxon>
        <taxon>Microbacteriaceae</taxon>
        <taxon>Canibacter</taxon>
    </lineage>
</organism>
<evidence type="ECO:0000256" key="1">
    <source>
        <dbReference type="ARBA" id="ARBA00001947"/>
    </source>
</evidence>
<comment type="similarity">
    <text evidence="2 9">Belongs to the peptidase M18 family.</text>
</comment>
<sequence length="217" mass="23026">MTFEAEFPHRSTGDTTHAQQLSTALASQAAYVEAIAQYVTESPTSHHAVAAAARLLAEQGFQYHAETTAWPQLAAGATGYTVRDGAFIAWKVGGEHGAAAPQPGFAVRIFGAHTDSPGFMVKPVAAGGAHGWQQLNVEVYGGPLLNSWLDRDLAIAGKVQLRDGSSRLLCTAAVARIPQLAIHLESRDKTALELDRQQHTQPVLSLNGPAAEQLIAE</sequence>
<dbReference type="InterPro" id="IPR001948">
    <property type="entry name" value="Peptidase_M18"/>
</dbReference>
<dbReference type="GO" id="GO:0008237">
    <property type="term" value="F:metallopeptidase activity"/>
    <property type="evidence" value="ECO:0007669"/>
    <property type="project" value="UniProtKB-KW"/>
</dbReference>
<keyword evidence="6 9" id="KW-0378">Hydrolase</keyword>
<comment type="caution">
    <text evidence="11">The sequence shown here is derived from an EMBL/GenBank/DDBJ whole genome shotgun (WGS) entry which is preliminary data.</text>
</comment>
<evidence type="ECO:0000256" key="4">
    <source>
        <dbReference type="ARBA" id="ARBA00022670"/>
    </source>
</evidence>
<reference evidence="11" key="1">
    <citation type="submission" date="2020-08" db="EMBL/GenBank/DDBJ databases">
        <title>Sequencing the genomes of 1000 actinobacteria strains.</title>
        <authorList>
            <person name="Klenk H.-P."/>
        </authorList>
    </citation>
    <scope>NUCLEOTIDE SEQUENCE [LARGE SCALE GENOMIC DNA]</scope>
    <source>
        <strain evidence="11">DSM 27064</strain>
    </source>
</reference>
<keyword evidence="5 9" id="KW-0479">Metal-binding</keyword>
<dbReference type="Proteomes" id="UP000571183">
    <property type="component" value="Unassembled WGS sequence"/>
</dbReference>
<evidence type="ECO:0000256" key="3">
    <source>
        <dbReference type="ARBA" id="ARBA00022438"/>
    </source>
</evidence>
<feature type="non-terminal residue" evidence="11">
    <location>
        <position position="217"/>
    </location>
</feature>
<keyword evidence="3 9" id="KW-0031">Aminopeptidase</keyword>
<protein>
    <recommendedName>
        <fullName evidence="10">M18 family aminopeptidase</fullName>
        <ecNumber evidence="10">3.4.11.-</ecNumber>
    </recommendedName>
</protein>
<evidence type="ECO:0000313" key="11">
    <source>
        <dbReference type="EMBL" id="MBB4072191.1"/>
    </source>
</evidence>
<dbReference type="EC" id="3.4.11.-" evidence="10"/>
<gene>
    <name evidence="11" type="ORF">F5897_001521</name>
</gene>
<keyword evidence="7 9" id="KW-0862">Zinc</keyword>
<dbReference type="SUPFAM" id="SSF53187">
    <property type="entry name" value="Zn-dependent exopeptidases"/>
    <property type="match status" value="1"/>
</dbReference>
<dbReference type="AlphaFoldDB" id="A0A840DFJ8"/>
<dbReference type="GO" id="GO:0004177">
    <property type="term" value="F:aminopeptidase activity"/>
    <property type="evidence" value="ECO:0007669"/>
    <property type="project" value="UniProtKB-KW"/>
</dbReference>
<dbReference type="EMBL" id="JACIFD010000019">
    <property type="protein sequence ID" value="MBB4072191.1"/>
    <property type="molecule type" value="Genomic_DNA"/>
</dbReference>
<evidence type="ECO:0000256" key="10">
    <source>
        <dbReference type="RuleBase" id="RU004387"/>
    </source>
</evidence>
<evidence type="ECO:0000256" key="7">
    <source>
        <dbReference type="ARBA" id="ARBA00022833"/>
    </source>
</evidence>
<dbReference type="GO" id="GO:0005737">
    <property type="term" value="C:cytoplasm"/>
    <property type="evidence" value="ECO:0007669"/>
    <property type="project" value="UniProtKB-ARBA"/>
</dbReference>
<keyword evidence="4 9" id="KW-0645">Protease</keyword>
<evidence type="ECO:0000313" key="12">
    <source>
        <dbReference type="Proteomes" id="UP000571183"/>
    </source>
</evidence>
<proteinExistence type="inferred from homology"/>
<dbReference type="Gene3D" id="3.40.630.10">
    <property type="entry name" value="Zn peptidases"/>
    <property type="match status" value="1"/>
</dbReference>
<keyword evidence="12" id="KW-1185">Reference proteome</keyword>
<evidence type="ECO:0000256" key="8">
    <source>
        <dbReference type="ARBA" id="ARBA00023049"/>
    </source>
</evidence>
<dbReference type="PANTHER" id="PTHR28570:SF3">
    <property type="entry name" value="ASPARTYL AMINOPEPTIDASE"/>
    <property type="match status" value="1"/>
</dbReference>
<comment type="cofactor">
    <cofactor evidence="1 10">
        <name>Zn(2+)</name>
        <dbReference type="ChEBI" id="CHEBI:29105"/>
    </cofactor>
</comment>
<accession>A0A840DFJ8</accession>
<dbReference type="GO" id="GO:0006508">
    <property type="term" value="P:proteolysis"/>
    <property type="evidence" value="ECO:0007669"/>
    <property type="project" value="UniProtKB-KW"/>
</dbReference>
<evidence type="ECO:0000256" key="9">
    <source>
        <dbReference type="RuleBase" id="RU004386"/>
    </source>
</evidence>
<dbReference type="PANTHER" id="PTHR28570">
    <property type="entry name" value="ASPARTYL AMINOPEPTIDASE"/>
    <property type="match status" value="1"/>
</dbReference>
<evidence type="ECO:0000256" key="6">
    <source>
        <dbReference type="ARBA" id="ARBA00022801"/>
    </source>
</evidence>
<dbReference type="GO" id="GO:0008270">
    <property type="term" value="F:zinc ion binding"/>
    <property type="evidence" value="ECO:0007669"/>
    <property type="project" value="InterPro"/>
</dbReference>
<keyword evidence="8 9" id="KW-0482">Metalloprotease</keyword>